<dbReference type="eggNOG" id="KOG2253">
    <property type="taxonomic scope" value="Eukaryota"/>
</dbReference>
<evidence type="ECO:0000256" key="4">
    <source>
        <dbReference type="SAM" id="MobiDB-lite"/>
    </source>
</evidence>
<dbReference type="AlphaFoldDB" id="A0DYG8"/>
<feature type="compositionally biased region" description="Basic and acidic residues" evidence="4">
    <location>
        <begin position="162"/>
        <end position="226"/>
    </location>
</feature>
<keyword evidence="1" id="KW-0507">mRNA processing</keyword>
<evidence type="ECO:0008006" key="9">
    <source>
        <dbReference type="Google" id="ProtNLM"/>
    </source>
</evidence>
<dbReference type="InParanoid" id="A0DYG8"/>
<gene>
    <name evidence="7" type="ORF">GSPATT00003053001</name>
</gene>
<evidence type="ECO:0000256" key="1">
    <source>
        <dbReference type="ARBA" id="ARBA00022664"/>
    </source>
</evidence>
<evidence type="ECO:0000313" key="8">
    <source>
        <dbReference type="Proteomes" id="UP000000600"/>
    </source>
</evidence>
<evidence type="ECO:0000259" key="6">
    <source>
        <dbReference type="PROSITE" id="PS51025"/>
    </source>
</evidence>
<dbReference type="OrthoDB" id="446269at2759"/>
<dbReference type="InterPro" id="IPR012677">
    <property type="entry name" value="Nucleotide-bd_a/b_plait_sf"/>
</dbReference>
<dbReference type="Gene3D" id="3.30.70.330">
    <property type="match status" value="1"/>
</dbReference>
<dbReference type="GeneID" id="5041267"/>
<sequence length="442" mass="53774">MLPFFPVPGLQDLEIPLGAQQDFYPKSQIQEPQEAKKLFIKNLPQELTNDNVEKLLKECGQLVSWKRSKGTPFGYAEFENMESVLKCLRLLNVACQGWRESLDDDRWLDRRAKLEEKDKQKEEHRALFKFTSFQEYITRDDDKIKKKLEKIISELEGTVTKTKNDKKREEEKKEHPRERERDAKKNNTRTELERKYREKMAEWKKKEDERERERKKEKEREIDREKNFQKYLEKELAYDSEQERKQIGKIKMNERKKFRQREFEEDEIFKKKELLKTQKPPEPEPPQMVVIIQEPPEPEPQQTQQQLLQQQLQMEQAEQMQQEKLQKEIDLKEELKQIFATIPTEKEELFNTQINWQLFAQSNLLEKKIRPWLRERCIEYLSQEERVFIDAIIKRLFNREKPQTIINKVVKKVLDDDSEQFVIRMWKMIIFELRKLERGLIS</sequence>
<dbReference type="PANTHER" id="PTHR18806">
    <property type="entry name" value="RBM25 PROTEIN"/>
    <property type="match status" value="1"/>
</dbReference>
<dbReference type="RefSeq" id="XP_001455482.1">
    <property type="nucleotide sequence ID" value="XM_001455445.2"/>
</dbReference>
<dbReference type="SMART" id="SM00360">
    <property type="entry name" value="RRM"/>
    <property type="match status" value="1"/>
</dbReference>
<dbReference type="HOGENOM" id="CLU_009938_1_1_1"/>
<dbReference type="GO" id="GO:0003723">
    <property type="term" value="F:RNA binding"/>
    <property type="evidence" value="ECO:0007669"/>
    <property type="project" value="UniProtKB-UniRule"/>
</dbReference>
<feature type="region of interest" description="Disordered" evidence="4">
    <location>
        <begin position="160"/>
        <end position="226"/>
    </location>
</feature>
<dbReference type="InterPro" id="IPR034268">
    <property type="entry name" value="RBM25_RRM"/>
</dbReference>
<dbReference type="GO" id="GO:0006397">
    <property type="term" value="P:mRNA processing"/>
    <property type="evidence" value="ECO:0007669"/>
    <property type="project" value="UniProtKB-KW"/>
</dbReference>
<evidence type="ECO:0000259" key="5">
    <source>
        <dbReference type="PROSITE" id="PS50102"/>
    </source>
</evidence>
<evidence type="ECO:0000313" key="7">
    <source>
        <dbReference type="EMBL" id="CAK88085.1"/>
    </source>
</evidence>
<organism evidence="7 8">
    <name type="scientific">Paramecium tetraurelia</name>
    <dbReference type="NCBI Taxonomy" id="5888"/>
    <lineage>
        <taxon>Eukaryota</taxon>
        <taxon>Sar</taxon>
        <taxon>Alveolata</taxon>
        <taxon>Ciliophora</taxon>
        <taxon>Intramacronucleata</taxon>
        <taxon>Oligohymenophorea</taxon>
        <taxon>Peniculida</taxon>
        <taxon>Parameciidae</taxon>
        <taxon>Paramecium</taxon>
    </lineage>
</organism>
<dbReference type="OMA" id="TNTRICK"/>
<dbReference type="Gene3D" id="1.20.1390.10">
    <property type="entry name" value="PWI domain"/>
    <property type="match status" value="1"/>
</dbReference>
<dbReference type="InterPro" id="IPR035979">
    <property type="entry name" value="RBD_domain_sf"/>
</dbReference>
<dbReference type="PROSITE" id="PS51025">
    <property type="entry name" value="PWI"/>
    <property type="match status" value="1"/>
</dbReference>
<dbReference type="STRING" id="5888.A0DYG8"/>
<dbReference type="Pfam" id="PF00076">
    <property type="entry name" value="RRM_1"/>
    <property type="match status" value="1"/>
</dbReference>
<dbReference type="Pfam" id="PF01480">
    <property type="entry name" value="PWI"/>
    <property type="match status" value="1"/>
</dbReference>
<keyword evidence="8" id="KW-1185">Reference proteome</keyword>
<dbReference type="SUPFAM" id="SSF54928">
    <property type="entry name" value="RNA-binding domain, RBD"/>
    <property type="match status" value="1"/>
</dbReference>
<keyword evidence="3" id="KW-0175">Coiled coil</keyword>
<dbReference type="InterPro" id="IPR000504">
    <property type="entry name" value="RRM_dom"/>
</dbReference>
<dbReference type="PROSITE" id="PS50102">
    <property type="entry name" value="RRM"/>
    <property type="match status" value="1"/>
</dbReference>
<dbReference type="CDD" id="cd12446">
    <property type="entry name" value="RRM_RBM25"/>
    <property type="match status" value="1"/>
</dbReference>
<proteinExistence type="predicted"/>
<dbReference type="PANTHER" id="PTHR18806:SF4">
    <property type="entry name" value="RNA-BINDING PROTEIN 25"/>
    <property type="match status" value="1"/>
</dbReference>
<feature type="coiled-coil region" evidence="3">
    <location>
        <begin position="307"/>
        <end position="337"/>
    </location>
</feature>
<dbReference type="SUPFAM" id="SSF101233">
    <property type="entry name" value="PWI domain"/>
    <property type="match status" value="1"/>
</dbReference>
<protein>
    <recommendedName>
        <fullName evidence="9">PWI domain-containing protein</fullName>
    </recommendedName>
</protein>
<keyword evidence="2" id="KW-0694">RNA-binding</keyword>
<evidence type="ECO:0000256" key="2">
    <source>
        <dbReference type="PROSITE-ProRule" id="PRU00176"/>
    </source>
</evidence>
<feature type="domain" description="RRM" evidence="5">
    <location>
        <begin position="36"/>
        <end position="119"/>
    </location>
</feature>
<accession>A0DYG8</accession>
<reference evidence="7 8" key="1">
    <citation type="journal article" date="2006" name="Nature">
        <title>Global trends of whole-genome duplications revealed by the ciliate Paramecium tetraurelia.</title>
        <authorList>
            <consortium name="Genoscope"/>
            <person name="Aury J.-M."/>
            <person name="Jaillon O."/>
            <person name="Duret L."/>
            <person name="Noel B."/>
            <person name="Jubin C."/>
            <person name="Porcel B.M."/>
            <person name="Segurens B."/>
            <person name="Daubin V."/>
            <person name="Anthouard V."/>
            <person name="Aiach N."/>
            <person name="Arnaiz O."/>
            <person name="Billaut A."/>
            <person name="Beisson J."/>
            <person name="Blanc I."/>
            <person name="Bouhouche K."/>
            <person name="Camara F."/>
            <person name="Duharcourt S."/>
            <person name="Guigo R."/>
            <person name="Gogendeau D."/>
            <person name="Katinka M."/>
            <person name="Keller A.-M."/>
            <person name="Kissmehl R."/>
            <person name="Klotz C."/>
            <person name="Koll F."/>
            <person name="Le Moue A."/>
            <person name="Lepere C."/>
            <person name="Malinsky S."/>
            <person name="Nowacki M."/>
            <person name="Nowak J.K."/>
            <person name="Plattner H."/>
            <person name="Poulain J."/>
            <person name="Ruiz F."/>
            <person name="Serrano V."/>
            <person name="Zagulski M."/>
            <person name="Dessen P."/>
            <person name="Betermier M."/>
            <person name="Weissenbach J."/>
            <person name="Scarpelli C."/>
            <person name="Schachter V."/>
            <person name="Sperling L."/>
            <person name="Meyer E."/>
            <person name="Cohen J."/>
            <person name="Wincker P."/>
        </authorList>
    </citation>
    <scope>NUCLEOTIDE SEQUENCE [LARGE SCALE GENOMIC DNA]</scope>
    <source>
        <strain evidence="7 8">Stock d4-2</strain>
    </source>
</reference>
<dbReference type="InterPro" id="IPR002483">
    <property type="entry name" value="PWI_dom"/>
</dbReference>
<dbReference type="InterPro" id="IPR036483">
    <property type="entry name" value="PWI_dom_sf"/>
</dbReference>
<name>A0DYG8_PARTE</name>
<evidence type="ECO:0000256" key="3">
    <source>
        <dbReference type="SAM" id="Coils"/>
    </source>
</evidence>
<feature type="domain" description="PWI" evidence="6">
    <location>
        <begin position="347"/>
        <end position="442"/>
    </location>
</feature>
<dbReference type="InterPro" id="IPR052768">
    <property type="entry name" value="RBM25"/>
</dbReference>
<dbReference type="Proteomes" id="UP000000600">
    <property type="component" value="Unassembled WGS sequence"/>
</dbReference>
<dbReference type="EMBL" id="CT868649">
    <property type="protein sequence ID" value="CAK88085.1"/>
    <property type="molecule type" value="Genomic_DNA"/>
</dbReference>
<dbReference type="KEGG" id="ptm:GSPATT00003053001"/>
<dbReference type="SMART" id="SM00311">
    <property type="entry name" value="PWI"/>
    <property type="match status" value="1"/>
</dbReference>